<protein>
    <submittedName>
        <fullName evidence="2">SPOR domain-containing protein</fullName>
    </submittedName>
</protein>
<dbReference type="OrthoDB" id="5298866at2"/>
<proteinExistence type="predicted"/>
<gene>
    <name evidence="2" type="ORF">FR698_03750</name>
</gene>
<organism evidence="2 3">
    <name type="scientific">Pelomicrobium methylotrophicum</name>
    <dbReference type="NCBI Taxonomy" id="2602750"/>
    <lineage>
        <taxon>Bacteria</taxon>
        <taxon>Pseudomonadati</taxon>
        <taxon>Pseudomonadota</taxon>
        <taxon>Hydrogenophilia</taxon>
        <taxon>Hydrogenophilia incertae sedis</taxon>
        <taxon>Pelomicrobium</taxon>
    </lineage>
</organism>
<dbReference type="GO" id="GO:0042834">
    <property type="term" value="F:peptidoglycan binding"/>
    <property type="evidence" value="ECO:0007669"/>
    <property type="project" value="InterPro"/>
</dbReference>
<name>A0A5C7ELH2_9PROT</name>
<dbReference type="InParanoid" id="A0A5C7ELH2"/>
<keyword evidence="3" id="KW-1185">Reference proteome</keyword>
<evidence type="ECO:0000313" key="2">
    <source>
        <dbReference type="EMBL" id="TXF13190.1"/>
    </source>
</evidence>
<feature type="domain" description="SPOR" evidence="1">
    <location>
        <begin position="96"/>
        <end position="174"/>
    </location>
</feature>
<dbReference type="InterPro" id="IPR007730">
    <property type="entry name" value="SPOR-like_dom"/>
</dbReference>
<comment type="caution">
    <text evidence="2">The sequence shown here is derived from an EMBL/GenBank/DDBJ whole genome shotgun (WGS) entry which is preliminary data.</text>
</comment>
<dbReference type="RefSeq" id="WP_147798832.1">
    <property type="nucleotide sequence ID" value="NZ_VPFL01000003.1"/>
</dbReference>
<evidence type="ECO:0000313" key="3">
    <source>
        <dbReference type="Proteomes" id="UP000321201"/>
    </source>
</evidence>
<dbReference type="Proteomes" id="UP000321201">
    <property type="component" value="Unassembled WGS sequence"/>
</dbReference>
<accession>A0A5C7ELH2</accession>
<dbReference type="AlphaFoldDB" id="A0A5C7ELH2"/>
<reference evidence="2 3" key="1">
    <citation type="submission" date="2019-08" db="EMBL/GenBank/DDBJ databases">
        <title>Pelomicrobium methylotrophicum gen. nov., sp. nov. a moderately thermophilic, facultatively anaerobic, lithoautotrophic and methylotrophic bacterium isolated from a terrestrial mud volcano.</title>
        <authorList>
            <person name="Slobodkina G.B."/>
            <person name="Merkel A.Y."/>
            <person name="Slobodkin A.I."/>
        </authorList>
    </citation>
    <scope>NUCLEOTIDE SEQUENCE [LARGE SCALE GENOMIC DNA]</scope>
    <source>
        <strain evidence="2 3">SM250</strain>
    </source>
</reference>
<sequence length="214" mass="23317">MRTLFLLLLLANGAVAGYWVLRPSDGGESNLLHQQINPEKIRIVAFEEKAENAPRSGSGRGTTCVEWSGFPSAEAERAASALAAAGLQGKATQRSVEQNAGYWVYLPPPADPAQVDQRIALLRKHGITEYFLVQEPGRFRNAISLGVFRSEELANRFLADVRSKGITTAVIEQRPQRTTLVAFLIKDPDSEQAARLAGLQTQFPGSELKAVACE</sequence>
<evidence type="ECO:0000259" key="1">
    <source>
        <dbReference type="PROSITE" id="PS51724"/>
    </source>
</evidence>
<dbReference type="PROSITE" id="PS51724">
    <property type="entry name" value="SPOR"/>
    <property type="match status" value="1"/>
</dbReference>
<dbReference type="EMBL" id="VPFL01000003">
    <property type="protein sequence ID" value="TXF13190.1"/>
    <property type="molecule type" value="Genomic_DNA"/>
</dbReference>